<reference evidence="14 15" key="1">
    <citation type="submission" date="2025-04" db="UniProtKB">
        <authorList>
            <consortium name="RefSeq"/>
        </authorList>
    </citation>
    <scope>IDENTIFICATION</scope>
    <source>
        <tissue evidence="14 15">Whole body</tissue>
    </source>
</reference>
<gene>
    <name evidence="14 15" type="primary">LOC107216733</name>
</gene>
<dbReference type="PANTHER" id="PTHR47968:SF65">
    <property type="entry name" value="KINESIN MOTOR DOMAIN-CONTAINING PROTEIN"/>
    <property type="match status" value="1"/>
</dbReference>
<dbReference type="InterPro" id="IPR036961">
    <property type="entry name" value="Kinesin_motor_dom_sf"/>
</dbReference>
<name>A0A6J0B5S0_NEOLC</name>
<protein>
    <submittedName>
        <fullName evidence="14 15">Kinesin-like protein KIF18A</fullName>
    </submittedName>
</protein>
<comment type="subcellular location">
    <subcellularLocation>
        <location evidence="1">Cytoplasm</location>
        <location evidence="1">Cytoskeleton</location>
    </subcellularLocation>
</comment>
<evidence type="ECO:0000256" key="9">
    <source>
        <dbReference type="PROSITE-ProRule" id="PRU00283"/>
    </source>
</evidence>
<evidence type="ECO:0000256" key="2">
    <source>
        <dbReference type="ARBA" id="ARBA00022701"/>
    </source>
</evidence>
<evidence type="ECO:0000256" key="3">
    <source>
        <dbReference type="ARBA" id="ARBA00022741"/>
    </source>
</evidence>
<dbReference type="RefSeq" id="XP_015509497.1">
    <property type="nucleotide sequence ID" value="XM_015654011.1"/>
</dbReference>
<keyword evidence="2" id="KW-0493">Microtubule</keyword>
<dbReference type="PANTHER" id="PTHR47968">
    <property type="entry name" value="CENTROMERE PROTEIN E"/>
    <property type="match status" value="1"/>
</dbReference>
<keyword evidence="4 9" id="KW-0067">ATP-binding</keyword>
<accession>A0A6J0B5S0</accession>
<dbReference type="InterPro" id="IPR001752">
    <property type="entry name" value="Kinesin_motor_dom"/>
</dbReference>
<evidence type="ECO:0000313" key="15">
    <source>
        <dbReference type="RefSeq" id="XP_015509497.1"/>
    </source>
</evidence>
<dbReference type="AlphaFoldDB" id="A0A6J0B5S0"/>
<evidence type="ECO:0000256" key="10">
    <source>
        <dbReference type="SAM" id="Coils"/>
    </source>
</evidence>
<keyword evidence="3 9" id="KW-0547">Nucleotide-binding</keyword>
<dbReference type="PRINTS" id="PR00380">
    <property type="entry name" value="KINESINHEAVY"/>
</dbReference>
<feature type="coiled-coil region" evidence="10">
    <location>
        <begin position="409"/>
        <end position="436"/>
    </location>
</feature>
<feature type="region of interest" description="Disordered" evidence="11">
    <location>
        <begin position="844"/>
        <end position="889"/>
    </location>
</feature>
<evidence type="ECO:0000256" key="11">
    <source>
        <dbReference type="SAM" id="MobiDB-lite"/>
    </source>
</evidence>
<dbReference type="CTD" id="39068"/>
<dbReference type="Proteomes" id="UP000829291">
    <property type="component" value="Chromosome 2"/>
</dbReference>
<feature type="domain" description="Kinesin motor" evidence="12">
    <location>
        <begin position="55"/>
        <end position="394"/>
    </location>
</feature>
<evidence type="ECO:0000313" key="14">
    <source>
        <dbReference type="RefSeq" id="XP_015509496.1"/>
    </source>
</evidence>
<evidence type="ECO:0000259" key="12">
    <source>
        <dbReference type="PROSITE" id="PS50067"/>
    </source>
</evidence>
<evidence type="ECO:0000256" key="4">
    <source>
        <dbReference type="ARBA" id="ARBA00022840"/>
    </source>
</evidence>
<evidence type="ECO:0000256" key="8">
    <source>
        <dbReference type="ARBA" id="ARBA00060769"/>
    </source>
</evidence>
<evidence type="ECO:0000313" key="13">
    <source>
        <dbReference type="Proteomes" id="UP000829291"/>
    </source>
</evidence>
<dbReference type="OrthoDB" id="3176171at2759"/>
<dbReference type="KEGG" id="nlo:107216733"/>
<sequence length="889" mass="99626">MVFNRKDLAKAFSPNKLKVHARKRPIAGNSSQKCTTNGVAGNSVKSDVGGSRAANVRVIVRVRPENERELQGNQRIIVKTIDDKMLIFDPKAEENPFYYQGVAQKGRDLLKKQNKEMEFIFDRVFDSTATNLDVFQGSTKNVITTLLDGYNCSVFVYGATGAGKTHTMLGGDGDPGITYLTMAELFSEINEQSERKEFNLGVSYLEVYNENVQDLLVKSGPLHIREDGSRGIMVAGLTIITIKSADELLALLAKGNKNRTQHPTDANAESSRSHAVFQVYVKMKNKLDGQARHVKLSMIDLAGSERASATGCKGARFKEGANINKSLLALGNCINNLADGLSHIPYRDSKLTRLLKDSLGGNCHTVMIANVSPSNFSYEDTYNTLRYANRAKKIKTNMKKNVVSCQIHITGYIKMVEEQKKEIESLKRKLLEVGSSSAAPLVREEEDLSEWHTRISQLHAKKRVLNAKILSLESTDKILCCRIEYKKKANSRLRALSFDVDAVVLDDVNTSGKTRVNKSMCFFKRQRESIKIQMDAAWNELREIETELHNLNLEIESNGLSNKLADKILICKKDINQSIVEQQLEHSKKLSNLQESEIHSTGNIVQLVGKTLVRFFNLMHGYGTITEPMREEFKQLIKTSEGVKSIKWSDEELTMEEKQFHNFGSLSIEQLDNPLQHESPPSPMVLLEDDENANNSIINTTFDTLPTEEDLAKLNNATMTVDAKEASLTELESEDCGDDEITDEKGIDTEKLNNTFNLIENKAKKRVLMDKNHVTSKPTASKLAKKLTPQKTQKPLRENNSATGKENKTVPKSVMSAKSIAILNKMKAERMKNLQTVVNEPFSDQPNLVHTKTMRVKDKRGLLSSSHPYNRPSAKQKFNSALPSSRVPW</sequence>
<evidence type="ECO:0000256" key="6">
    <source>
        <dbReference type="ARBA" id="ARBA00023175"/>
    </source>
</evidence>
<dbReference type="CDD" id="cd01370">
    <property type="entry name" value="KISc_KIP3_like"/>
    <property type="match status" value="1"/>
</dbReference>
<keyword evidence="7" id="KW-0963">Cytoplasm</keyword>
<evidence type="ECO:0000256" key="5">
    <source>
        <dbReference type="ARBA" id="ARBA00023054"/>
    </source>
</evidence>
<dbReference type="RefSeq" id="XP_015509496.1">
    <property type="nucleotide sequence ID" value="XM_015654010.1"/>
</dbReference>
<keyword evidence="5 10" id="KW-0175">Coiled coil</keyword>
<feature type="compositionally biased region" description="Polar residues" evidence="11">
    <location>
        <begin position="28"/>
        <end position="45"/>
    </location>
</feature>
<evidence type="ECO:0000256" key="7">
    <source>
        <dbReference type="ARBA" id="ARBA00023212"/>
    </source>
</evidence>
<proteinExistence type="inferred from homology"/>
<feature type="compositionally biased region" description="Polar residues" evidence="11">
    <location>
        <begin position="789"/>
        <end position="804"/>
    </location>
</feature>
<dbReference type="SUPFAM" id="SSF52540">
    <property type="entry name" value="P-loop containing nucleoside triphosphate hydrolases"/>
    <property type="match status" value="1"/>
</dbReference>
<dbReference type="InterPro" id="IPR027417">
    <property type="entry name" value="P-loop_NTPase"/>
</dbReference>
<dbReference type="FunFam" id="3.40.850.10:FF:000054">
    <property type="entry name" value="Kinesin-like protein"/>
    <property type="match status" value="1"/>
</dbReference>
<comment type="similarity">
    <text evidence="8">Belongs to the TRAFAC class myosin-kinesin ATPase superfamily. Kinesin family. KIN-8 subfamily.</text>
</comment>
<dbReference type="InterPro" id="IPR027640">
    <property type="entry name" value="Kinesin-like_fam"/>
</dbReference>
<feature type="region of interest" description="Disordered" evidence="11">
    <location>
        <begin position="771"/>
        <end position="811"/>
    </location>
</feature>
<dbReference type="GO" id="GO:0008017">
    <property type="term" value="F:microtubule binding"/>
    <property type="evidence" value="ECO:0007669"/>
    <property type="project" value="InterPro"/>
</dbReference>
<keyword evidence="13" id="KW-1185">Reference proteome</keyword>
<dbReference type="SMART" id="SM00129">
    <property type="entry name" value="KISc"/>
    <property type="match status" value="1"/>
</dbReference>
<dbReference type="GeneID" id="107216733"/>
<keyword evidence="6 9" id="KW-0505">Motor protein</keyword>
<organism evidence="13 14">
    <name type="scientific">Neodiprion lecontei</name>
    <name type="common">Redheaded pine sawfly</name>
    <dbReference type="NCBI Taxonomy" id="441921"/>
    <lineage>
        <taxon>Eukaryota</taxon>
        <taxon>Metazoa</taxon>
        <taxon>Ecdysozoa</taxon>
        <taxon>Arthropoda</taxon>
        <taxon>Hexapoda</taxon>
        <taxon>Insecta</taxon>
        <taxon>Pterygota</taxon>
        <taxon>Neoptera</taxon>
        <taxon>Endopterygota</taxon>
        <taxon>Hymenoptera</taxon>
        <taxon>Tenthredinoidea</taxon>
        <taxon>Diprionidae</taxon>
        <taxon>Diprioninae</taxon>
        <taxon>Neodiprion</taxon>
    </lineage>
</organism>
<dbReference type="Gene3D" id="3.40.850.10">
    <property type="entry name" value="Kinesin motor domain"/>
    <property type="match status" value="1"/>
</dbReference>
<dbReference type="GO" id="GO:0005524">
    <property type="term" value="F:ATP binding"/>
    <property type="evidence" value="ECO:0007669"/>
    <property type="project" value="UniProtKB-UniRule"/>
</dbReference>
<feature type="region of interest" description="Disordered" evidence="11">
    <location>
        <begin position="27"/>
        <end position="48"/>
    </location>
</feature>
<evidence type="ECO:0000256" key="1">
    <source>
        <dbReference type="ARBA" id="ARBA00004245"/>
    </source>
</evidence>
<keyword evidence="7" id="KW-0206">Cytoskeleton</keyword>
<dbReference type="GO" id="GO:0003777">
    <property type="term" value="F:microtubule motor activity"/>
    <property type="evidence" value="ECO:0007669"/>
    <property type="project" value="InterPro"/>
</dbReference>
<dbReference type="Pfam" id="PF00225">
    <property type="entry name" value="Kinesin"/>
    <property type="match status" value="1"/>
</dbReference>
<dbReference type="GO" id="GO:0007018">
    <property type="term" value="P:microtubule-based movement"/>
    <property type="evidence" value="ECO:0007669"/>
    <property type="project" value="InterPro"/>
</dbReference>
<dbReference type="PROSITE" id="PS50067">
    <property type="entry name" value="KINESIN_MOTOR_2"/>
    <property type="match status" value="1"/>
</dbReference>
<dbReference type="GO" id="GO:0005874">
    <property type="term" value="C:microtubule"/>
    <property type="evidence" value="ECO:0007669"/>
    <property type="project" value="UniProtKB-KW"/>
</dbReference>
<feature type="binding site" evidence="9">
    <location>
        <begin position="158"/>
        <end position="165"/>
    </location>
    <ligand>
        <name>ATP</name>
        <dbReference type="ChEBI" id="CHEBI:30616"/>
    </ligand>
</feature>